<dbReference type="GO" id="GO:0006516">
    <property type="term" value="P:glycoprotein catabolic process"/>
    <property type="evidence" value="ECO:0007669"/>
    <property type="project" value="InterPro"/>
</dbReference>
<dbReference type="Gene3D" id="3.30.710.10">
    <property type="entry name" value="Potassium Channel Kv1.1, Chain A"/>
    <property type="match status" value="1"/>
</dbReference>
<gene>
    <name evidence="3" type="ORF">RCL2_002942800</name>
    <name evidence="2" type="ORF">RclHR1_16370004</name>
</gene>
<dbReference type="InterPro" id="IPR000210">
    <property type="entry name" value="BTB/POZ_dom"/>
</dbReference>
<dbReference type="EMBL" id="BEXD01000710">
    <property type="protein sequence ID" value="GBB89627.1"/>
    <property type="molecule type" value="Genomic_DNA"/>
</dbReference>
<dbReference type="InterPro" id="IPR008979">
    <property type="entry name" value="Galactose-bd-like_sf"/>
</dbReference>
<evidence type="ECO:0000313" key="4">
    <source>
        <dbReference type="Proteomes" id="UP000247702"/>
    </source>
</evidence>
<dbReference type="InterPro" id="IPR011333">
    <property type="entry name" value="SKP1/BTB/POZ_sf"/>
</dbReference>
<dbReference type="PROSITE" id="PS50097">
    <property type="entry name" value="BTB"/>
    <property type="match status" value="1"/>
</dbReference>
<proteinExistence type="predicted"/>
<feature type="domain" description="BTB" evidence="1">
    <location>
        <begin position="288"/>
        <end position="363"/>
    </location>
</feature>
<evidence type="ECO:0000313" key="3">
    <source>
        <dbReference type="EMBL" id="GET03083.1"/>
    </source>
</evidence>
<reference evidence="2 4" key="1">
    <citation type="submission" date="2017-11" db="EMBL/GenBank/DDBJ databases">
        <title>The genome of Rhizophagus clarus HR1 reveals common genetic basis of auxotrophy among arbuscular mycorrhizal fungi.</title>
        <authorList>
            <person name="Kobayashi Y."/>
        </authorList>
    </citation>
    <scope>NUCLEOTIDE SEQUENCE [LARGE SCALE GENOMIC DNA]</scope>
    <source>
        <strain evidence="2 4">HR1</strain>
    </source>
</reference>
<dbReference type="EMBL" id="BLAL01000319">
    <property type="protein sequence ID" value="GET03083.1"/>
    <property type="molecule type" value="Genomic_DNA"/>
</dbReference>
<reference evidence="3" key="2">
    <citation type="submission" date="2019-10" db="EMBL/GenBank/DDBJ databases">
        <title>Conservation and host-specific expression of non-tandemly repeated heterogenous ribosome RNA gene in arbuscular mycorrhizal fungi.</title>
        <authorList>
            <person name="Maeda T."/>
            <person name="Kobayashi Y."/>
            <person name="Nakagawa T."/>
            <person name="Ezawa T."/>
            <person name="Yamaguchi K."/>
            <person name="Bino T."/>
            <person name="Nishimoto Y."/>
            <person name="Shigenobu S."/>
            <person name="Kawaguchi M."/>
        </authorList>
    </citation>
    <scope>NUCLEOTIDE SEQUENCE</scope>
    <source>
        <strain evidence="3">HR1</strain>
    </source>
</reference>
<dbReference type="Pfam" id="PF00651">
    <property type="entry name" value="BTB"/>
    <property type="match status" value="1"/>
</dbReference>
<dbReference type="InterPro" id="IPR006588">
    <property type="entry name" value="Peptide_N_glycanase_PAW_dom"/>
</dbReference>
<keyword evidence="4" id="KW-1185">Reference proteome</keyword>
<dbReference type="STRING" id="94130.A0A2Z6QHI9"/>
<dbReference type="OrthoDB" id="194443at2759"/>
<dbReference type="SUPFAM" id="SSF49785">
    <property type="entry name" value="Galactose-binding domain-like"/>
    <property type="match status" value="1"/>
</dbReference>
<sequence length="436" mass="50591">MILDFINNLLNETFTDNSSSSNDNCEILEAGKVYDETSGGTFGERFTLHVIPVENHKNLFTNRISYNTQTNAYYENGILTNKYLKKWAEGAYEWDNIKLKIEYDWKKIYLARIPSTDRNIPTDEMMNDDGEITWKFDYRIGGYIINSLILRLSYDTFDDSASVHWFIKPLPTMKNPNPNWKLIQVTPSGQDINEIRDVTQFVKDEYGFILKVRLSGGEESHVKWQKSQLFRQNFNVLDKNLEVENDETFGLDVQVELKPDIIVEPLVKLLELDDSTRDFVIHYESSADDFEVISDSSSNSLDKETKDFNVHSKILSNYFGELLESKMGKSQDKSITLTDADISYKSLEIIINYLYTDTLPNIESYDDWVTLLRDASKFFIPTLIQRCEKELKDFLNHDNLDEIKAIADENGAEQLLLYCENFEPPTSVQMIKIDEI</sequence>
<organism evidence="2 4">
    <name type="scientific">Rhizophagus clarus</name>
    <dbReference type="NCBI Taxonomy" id="94130"/>
    <lineage>
        <taxon>Eukaryota</taxon>
        <taxon>Fungi</taxon>
        <taxon>Fungi incertae sedis</taxon>
        <taxon>Mucoromycota</taxon>
        <taxon>Glomeromycotina</taxon>
        <taxon>Glomeromycetes</taxon>
        <taxon>Glomerales</taxon>
        <taxon>Glomeraceae</taxon>
        <taxon>Rhizophagus</taxon>
    </lineage>
</organism>
<dbReference type="AlphaFoldDB" id="A0A2Z6QHI9"/>
<dbReference type="Gene3D" id="2.60.120.1020">
    <property type="entry name" value="Peptide N glycanase, PAW domain"/>
    <property type="match status" value="1"/>
</dbReference>
<dbReference type="SUPFAM" id="SSF54695">
    <property type="entry name" value="POZ domain"/>
    <property type="match status" value="1"/>
</dbReference>
<comment type="caution">
    <text evidence="2">The sequence shown here is derived from an EMBL/GenBank/DDBJ whole genome shotgun (WGS) entry which is preliminary data.</text>
</comment>
<accession>A0A2Z6QHI9</accession>
<dbReference type="CDD" id="cd18186">
    <property type="entry name" value="BTB_POZ_ZBTB_KLHL-like"/>
    <property type="match status" value="1"/>
</dbReference>
<dbReference type="GO" id="GO:0005737">
    <property type="term" value="C:cytoplasm"/>
    <property type="evidence" value="ECO:0007669"/>
    <property type="project" value="InterPro"/>
</dbReference>
<dbReference type="InterPro" id="IPR038680">
    <property type="entry name" value="PAW_sf"/>
</dbReference>
<dbReference type="Proteomes" id="UP000615446">
    <property type="component" value="Unassembled WGS sequence"/>
</dbReference>
<dbReference type="SMART" id="SM00225">
    <property type="entry name" value="BTB"/>
    <property type="match status" value="1"/>
</dbReference>
<protein>
    <submittedName>
        <fullName evidence="3">Peptide-N(4)-(N-acetyl-beta-glucosaminyl) asparagine amidase isoform X1</fullName>
    </submittedName>
</protein>
<dbReference type="Proteomes" id="UP000247702">
    <property type="component" value="Unassembled WGS sequence"/>
</dbReference>
<evidence type="ECO:0000259" key="1">
    <source>
        <dbReference type="PROSITE" id="PS50097"/>
    </source>
</evidence>
<evidence type="ECO:0000313" key="2">
    <source>
        <dbReference type="EMBL" id="GBB89627.1"/>
    </source>
</evidence>
<dbReference type="Pfam" id="PF04721">
    <property type="entry name" value="PAW"/>
    <property type="match status" value="1"/>
</dbReference>
<name>A0A2Z6QHI9_9GLOM</name>